<evidence type="ECO:0000313" key="6">
    <source>
        <dbReference type="Proteomes" id="UP001631957"/>
    </source>
</evidence>
<gene>
    <name evidence="5" type="ORF">ACKI18_24150</name>
</gene>
<dbReference type="InterPro" id="IPR037455">
    <property type="entry name" value="LucA/IucC-like"/>
</dbReference>
<evidence type="ECO:0000256" key="1">
    <source>
        <dbReference type="ARBA" id="ARBA00004924"/>
    </source>
</evidence>
<evidence type="ECO:0000259" key="3">
    <source>
        <dbReference type="Pfam" id="PF04183"/>
    </source>
</evidence>
<dbReference type="InterPro" id="IPR022770">
    <property type="entry name" value="IucA/IucC-like_C"/>
</dbReference>
<sequence>MRHLTPEAWAVAGRSLIRKALSEFAHERLLAPEELGDGHYRVNSDDGRISYRYKARVLALNHWDVDASSIVRHDSLLDSELPLDPLEFFIDLRVTLGLSDQVLPVYLEEISSTLASSCYKASRTIQSADQLASADFQAIETGMSEGHPCFVANNGRLGFGSDDYVAYAPEAGSPVRLVWLAAHRSRAAFTAGAGVDYELLLRGELGDSTVGRFRSVLRERGLDPHEYLFIPVHPWQWTNILCVTFAAELARGHLIHLGESDDEYLAQQSIRTFFNITNPAKHYVKTSLSVINMGFMRGLSAAYMAATPAINDWVADLIEKDEILRSTGLTIIRELAAVGYRHLEYESATDRTSPYRKMLAALWRESPVPSLKHGERLATMASLLHVDHQGKSVVGALIRRSGMDPATWLRQYLRAYLTPLLHCYYAYELAFMPHGENVILVLDAQGAVSRAVFKDIAEEVIVMDQEMPLPPEVERIRVNLPEEHKILPIFTDVFDGFFRFLSAILDTEGVMEEREFWQLVTECVADYQATAPGLRDQFRKYDLFAREFPLSCHNRLQLRNNRQMVDLADPSSSVQVAGTLRNPIVVS</sequence>
<evidence type="ECO:0000256" key="2">
    <source>
        <dbReference type="ARBA" id="ARBA00007832"/>
    </source>
</evidence>
<organism evidence="5 6">
    <name type="scientific">Streptomyces niveiscabiei</name>
    <dbReference type="NCBI Taxonomy" id="164115"/>
    <lineage>
        <taxon>Bacteria</taxon>
        <taxon>Bacillati</taxon>
        <taxon>Actinomycetota</taxon>
        <taxon>Actinomycetes</taxon>
        <taxon>Kitasatosporales</taxon>
        <taxon>Streptomycetaceae</taxon>
        <taxon>Streptomyces</taxon>
    </lineage>
</organism>
<dbReference type="EMBL" id="JBJVNI010000013">
    <property type="protein sequence ID" value="MFM9611794.1"/>
    <property type="molecule type" value="Genomic_DNA"/>
</dbReference>
<dbReference type="PANTHER" id="PTHR34384:SF6">
    <property type="entry name" value="STAPHYLOFERRIN B SYNTHASE"/>
    <property type="match status" value="1"/>
</dbReference>
<comment type="caution">
    <text evidence="5">The sequence shown here is derived from an EMBL/GenBank/DDBJ whole genome shotgun (WGS) entry which is preliminary data.</text>
</comment>
<dbReference type="Pfam" id="PF04183">
    <property type="entry name" value="IucA_IucC"/>
    <property type="match status" value="1"/>
</dbReference>
<reference evidence="5 6" key="1">
    <citation type="submission" date="2024-12" db="EMBL/GenBank/DDBJ databases">
        <title>Forecasting of Potato common scab and diversities of Pathogenic streptomyces spp. in china.</title>
        <authorList>
            <person name="Handique U."/>
            <person name="Wu J."/>
        </authorList>
    </citation>
    <scope>NUCLEOTIDE SEQUENCE [LARGE SCALE GENOMIC DNA]</scope>
    <source>
        <strain evidence="5 6">ZRIMU1530</strain>
    </source>
</reference>
<dbReference type="Pfam" id="PF06276">
    <property type="entry name" value="FhuF"/>
    <property type="match status" value="1"/>
</dbReference>
<feature type="domain" description="Aerobactin siderophore biosynthesis IucA/IucC-like C-terminal" evidence="4">
    <location>
        <begin position="407"/>
        <end position="565"/>
    </location>
</feature>
<feature type="domain" description="Aerobactin siderophore biosynthesis IucA/IucC N-terminal" evidence="3">
    <location>
        <begin position="135"/>
        <end position="385"/>
    </location>
</feature>
<dbReference type="Gene3D" id="3.30.310.280">
    <property type="match status" value="1"/>
</dbReference>
<comment type="pathway">
    <text evidence="1">Siderophore biosynthesis.</text>
</comment>
<protein>
    <submittedName>
        <fullName evidence="5">IucA/IucC family protein</fullName>
    </submittedName>
</protein>
<proteinExistence type="inferred from homology"/>
<name>A0ABW9HX43_9ACTN</name>
<dbReference type="Gene3D" id="1.10.510.40">
    <property type="match status" value="1"/>
</dbReference>
<dbReference type="RefSeq" id="WP_409122557.1">
    <property type="nucleotide sequence ID" value="NZ_JBJVNI010000013.1"/>
</dbReference>
<dbReference type="Proteomes" id="UP001631957">
    <property type="component" value="Unassembled WGS sequence"/>
</dbReference>
<keyword evidence="6" id="KW-1185">Reference proteome</keyword>
<comment type="similarity">
    <text evidence="2">Belongs to the IucA/IucC family.</text>
</comment>
<evidence type="ECO:0000313" key="5">
    <source>
        <dbReference type="EMBL" id="MFM9611794.1"/>
    </source>
</evidence>
<dbReference type="PANTHER" id="PTHR34384">
    <property type="entry name" value="L-2,3-DIAMINOPROPANOATE--CITRATE LIGASE"/>
    <property type="match status" value="1"/>
</dbReference>
<dbReference type="InterPro" id="IPR007310">
    <property type="entry name" value="Aerobactin_biosyn_IucA/IucC_N"/>
</dbReference>
<accession>A0ABW9HX43</accession>
<dbReference type="Gene3D" id="6.10.250.3370">
    <property type="match status" value="1"/>
</dbReference>
<evidence type="ECO:0000259" key="4">
    <source>
        <dbReference type="Pfam" id="PF06276"/>
    </source>
</evidence>